<reference evidence="1" key="1">
    <citation type="submission" date="2023-03" db="EMBL/GenBank/DDBJ databases">
        <title>Massive genome expansion in bonnet fungi (Mycena s.s.) driven by repeated elements and novel gene families across ecological guilds.</title>
        <authorList>
            <consortium name="Lawrence Berkeley National Laboratory"/>
            <person name="Harder C.B."/>
            <person name="Miyauchi S."/>
            <person name="Viragh M."/>
            <person name="Kuo A."/>
            <person name="Thoen E."/>
            <person name="Andreopoulos B."/>
            <person name="Lu D."/>
            <person name="Skrede I."/>
            <person name="Drula E."/>
            <person name="Henrissat B."/>
            <person name="Morin E."/>
            <person name="Kohler A."/>
            <person name="Barry K."/>
            <person name="LaButti K."/>
            <person name="Morin E."/>
            <person name="Salamov A."/>
            <person name="Lipzen A."/>
            <person name="Mereny Z."/>
            <person name="Hegedus B."/>
            <person name="Baldrian P."/>
            <person name="Stursova M."/>
            <person name="Weitz H."/>
            <person name="Taylor A."/>
            <person name="Grigoriev I.V."/>
            <person name="Nagy L.G."/>
            <person name="Martin F."/>
            <person name="Kauserud H."/>
        </authorList>
    </citation>
    <scope>NUCLEOTIDE SEQUENCE</scope>
    <source>
        <strain evidence="1">CBHHK188m</strain>
    </source>
</reference>
<evidence type="ECO:0000313" key="1">
    <source>
        <dbReference type="EMBL" id="KAJ7724189.1"/>
    </source>
</evidence>
<dbReference type="Pfam" id="PF14223">
    <property type="entry name" value="Retrotran_gag_2"/>
    <property type="match status" value="1"/>
</dbReference>
<evidence type="ECO:0000313" key="2">
    <source>
        <dbReference type="Proteomes" id="UP001215280"/>
    </source>
</evidence>
<accession>A0AAD7MMY9</accession>
<dbReference type="EMBL" id="JARJLG010000240">
    <property type="protein sequence ID" value="KAJ7724189.1"/>
    <property type="molecule type" value="Genomic_DNA"/>
</dbReference>
<gene>
    <name evidence="1" type="ORF">DFH07DRAFT_1004727</name>
</gene>
<dbReference type="AlphaFoldDB" id="A0AAD7MMY9"/>
<comment type="caution">
    <text evidence="1">The sequence shown here is derived from an EMBL/GenBank/DDBJ whole genome shotgun (WGS) entry which is preliminary data.</text>
</comment>
<dbReference type="Proteomes" id="UP001215280">
    <property type="component" value="Unassembled WGS sequence"/>
</dbReference>
<organism evidence="1 2">
    <name type="scientific">Mycena maculata</name>
    <dbReference type="NCBI Taxonomy" id="230809"/>
    <lineage>
        <taxon>Eukaryota</taxon>
        <taxon>Fungi</taxon>
        <taxon>Dikarya</taxon>
        <taxon>Basidiomycota</taxon>
        <taxon>Agaricomycotina</taxon>
        <taxon>Agaricomycetes</taxon>
        <taxon>Agaricomycetidae</taxon>
        <taxon>Agaricales</taxon>
        <taxon>Marasmiineae</taxon>
        <taxon>Mycenaceae</taxon>
        <taxon>Mycena</taxon>
    </lineage>
</organism>
<protein>
    <submittedName>
        <fullName evidence="1">Uncharacterized protein</fullName>
    </submittedName>
</protein>
<sequence>MGPESKDGYEAKRTLPILLDDSSNWVHYSEIISTHAKSKGLHRHLAGTARIPADIIQDAIGDWYFDGTNIRSTDDEVEAHEKKQDDYETKESKLRDIIYQTVSATRFSQIKDESPANRVWQKLVELNENRGDMMQLNTLTQLQQM</sequence>
<keyword evidence="2" id="KW-1185">Reference proteome</keyword>
<name>A0AAD7MMY9_9AGAR</name>
<proteinExistence type="predicted"/>